<dbReference type="GO" id="GO:0004803">
    <property type="term" value="F:transposase activity"/>
    <property type="evidence" value="ECO:0007669"/>
    <property type="project" value="InterPro"/>
</dbReference>
<dbReference type="Pfam" id="PF01609">
    <property type="entry name" value="DDE_Tnp_1"/>
    <property type="match status" value="1"/>
</dbReference>
<dbReference type="GO" id="GO:0003677">
    <property type="term" value="F:DNA binding"/>
    <property type="evidence" value="ECO:0007669"/>
    <property type="project" value="InterPro"/>
</dbReference>
<evidence type="ECO:0000313" key="4">
    <source>
        <dbReference type="Proteomes" id="UP000460194"/>
    </source>
</evidence>
<dbReference type="RefSeq" id="WP_159369062.1">
    <property type="nucleotide sequence ID" value="NZ_WMEO01000012.1"/>
</dbReference>
<organism evidence="3 4">
    <name type="scientific">Halorubrum distributum</name>
    <dbReference type="NCBI Taxonomy" id="29283"/>
    <lineage>
        <taxon>Archaea</taxon>
        <taxon>Methanobacteriati</taxon>
        <taxon>Methanobacteriota</taxon>
        <taxon>Stenosarchaea group</taxon>
        <taxon>Halobacteria</taxon>
        <taxon>Halobacteriales</taxon>
        <taxon>Haloferacaceae</taxon>
        <taxon>Halorubrum</taxon>
        <taxon>Halorubrum distributum group</taxon>
    </lineage>
</organism>
<proteinExistence type="predicted"/>
<name>A0A6B1IEN5_9EURY</name>
<dbReference type="Proteomes" id="UP000460194">
    <property type="component" value="Unassembled WGS sequence"/>
</dbReference>
<reference evidence="3 4" key="1">
    <citation type="submission" date="2019-11" db="EMBL/GenBank/DDBJ databases">
        <title>Genome sequences of 17 halophilic strains isolated from different environments.</title>
        <authorList>
            <person name="Furrow R.E."/>
        </authorList>
    </citation>
    <scope>NUCLEOTIDE SEQUENCE [LARGE SCALE GENOMIC DNA]</scope>
    <source>
        <strain evidence="3 4">22517_05_Cabo</strain>
    </source>
</reference>
<accession>A0A6B1IEN5</accession>
<dbReference type="InterPro" id="IPR012337">
    <property type="entry name" value="RNaseH-like_sf"/>
</dbReference>
<dbReference type="InterPro" id="IPR002559">
    <property type="entry name" value="Transposase_11"/>
</dbReference>
<evidence type="ECO:0000256" key="1">
    <source>
        <dbReference type="SAM" id="MobiDB-lite"/>
    </source>
</evidence>
<evidence type="ECO:0000313" key="3">
    <source>
        <dbReference type="EMBL" id="MYL16786.1"/>
    </source>
</evidence>
<dbReference type="EMBL" id="WMEO01000012">
    <property type="protein sequence ID" value="MYL16786.1"/>
    <property type="molecule type" value="Genomic_DNA"/>
</dbReference>
<feature type="compositionally biased region" description="Acidic residues" evidence="1">
    <location>
        <begin position="148"/>
        <end position="159"/>
    </location>
</feature>
<gene>
    <name evidence="3" type="ORF">GLW36_09020</name>
</gene>
<protein>
    <submittedName>
        <fullName evidence="3">Transposase</fullName>
    </submittedName>
</protein>
<comment type="caution">
    <text evidence="3">The sequence shown here is derived from an EMBL/GenBank/DDBJ whole genome shotgun (WGS) entry which is preliminary data.</text>
</comment>
<sequence length="540" mass="60945">MSETLDPLSDRACRMTHAYKTGIELSDTLRDGEPLPAAVSEVTIYMEHLEDGYPSWHPAPDSFQGMIRLFIYREITGDSYRTLETYQELAEPFGLEHVPDEAVLSRAWRNRFDDGVREYVTVAAHYVVKEIHDYGPSVLAVRPKEEVTDSDSESIDDDVQNASGGTEFSDEQIHRTTRLARNHGFDGFDSGRAQNVSYEDTQFFELQTFMGMVGCGTSQGAARFQFRRGEEYGPHGDTHLRAVKQFEPEALIEGFDEASDRLLSAIASEASFRRPVTVAIDITTIPYYGDVEGMSMVSGMKGEEERAFKFATLSIVGENIPLVLAVEPVRESSPWDRNLPNQVHRVVRRLVTRAKEHVPIETVLCDREFDSKRVYQTLSNLGVNYLVPTRINSTEREVIETMDADGQSVAVESASVHVESGRHSMQFLYVPSTSGEGTTVFATNLRIGPDEAESFCRRYSRRWQIENEYKSLKNDFLAKTSSKDYRVRLFYFVFAVLLYNIWRLTDFLLKAGVDGEMDYAPVLTAGECIEIVASALIPPD</sequence>
<feature type="region of interest" description="Disordered" evidence="1">
    <location>
        <begin position="145"/>
        <end position="173"/>
    </location>
</feature>
<dbReference type="AlphaFoldDB" id="A0A6B1IEN5"/>
<feature type="domain" description="Transposase IS4-like" evidence="2">
    <location>
        <begin position="346"/>
        <end position="501"/>
    </location>
</feature>
<dbReference type="GO" id="GO:0006313">
    <property type="term" value="P:DNA transposition"/>
    <property type="evidence" value="ECO:0007669"/>
    <property type="project" value="InterPro"/>
</dbReference>
<evidence type="ECO:0000259" key="2">
    <source>
        <dbReference type="Pfam" id="PF01609"/>
    </source>
</evidence>
<dbReference type="SUPFAM" id="SSF53098">
    <property type="entry name" value="Ribonuclease H-like"/>
    <property type="match status" value="1"/>
</dbReference>